<proteinExistence type="predicted"/>
<dbReference type="GO" id="GO:0000976">
    <property type="term" value="F:transcription cis-regulatory region binding"/>
    <property type="evidence" value="ECO:0007669"/>
    <property type="project" value="TreeGrafter"/>
</dbReference>
<dbReference type="SMART" id="SM00355">
    <property type="entry name" value="ZnF_C2H2"/>
    <property type="match status" value="3"/>
</dbReference>
<dbReference type="PANTHER" id="PTHR45988">
    <property type="entry name" value="C2H2 TYPE ZINC FINGER TRANSCRIPTION FACTOR FAMILY-RELATED"/>
    <property type="match status" value="1"/>
</dbReference>
<keyword evidence="2" id="KW-0677">Repeat</keyword>
<reference evidence="10" key="1">
    <citation type="submission" date="2020-05" db="EMBL/GenBank/DDBJ databases">
        <title>WGS assembly of Panicum virgatum.</title>
        <authorList>
            <person name="Lovell J.T."/>
            <person name="Jenkins J."/>
            <person name="Shu S."/>
            <person name="Juenger T.E."/>
            <person name="Schmutz J."/>
        </authorList>
    </citation>
    <scope>NUCLEOTIDE SEQUENCE</scope>
    <source>
        <strain evidence="10">AP13</strain>
    </source>
</reference>
<dbReference type="Pfam" id="PF13894">
    <property type="entry name" value="zf-C2H2_4"/>
    <property type="match status" value="1"/>
</dbReference>
<comment type="caution">
    <text evidence="10">The sequence shown here is derived from an EMBL/GenBank/DDBJ whole genome shotgun (WGS) entry which is preliminary data.</text>
</comment>
<evidence type="ECO:0000313" key="10">
    <source>
        <dbReference type="EMBL" id="KAG2572763.1"/>
    </source>
</evidence>
<dbReference type="Proteomes" id="UP000823388">
    <property type="component" value="Chromosome 7K"/>
</dbReference>
<dbReference type="AlphaFoldDB" id="A0A8T0QG97"/>
<dbReference type="Pfam" id="PF13912">
    <property type="entry name" value="zf-C2H2_6"/>
    <property type="match status" value="2"/>
</dbReference>
<keyword evidence="6" id="KW-0804">Transcription</keyword>
<evidence type="ECO:0000256" key="1">
    <source>
        <dbReference type="ARBA" id="ARBA00022723"/>
    </source>
</evidence>
<protein>
    <recommendedName>
        <fullName evidence="9">C2H2-type domain-containing protein</fullName>
    </recommendedName>
</protein>
<evidence type="ECO:0000256" key="5">
    <source>
        <dbReference type="ARBA" id="ARBA00023015"/>
    </source>
</evidence>
<dbReference type="Gene3D" id="3.30.160.60">
    <property type="entry name" value="Classic Zinc Finger"/>
    <property type="match status" value="1"/>
</dbReference>
<dbReference type="PROSITE" id="PS50157">
    <property type="entry name" value="ZINC_FINGER_C2H2_2"/>
    <property type="match status" value="2"/>
</dbReference>
<keyword evidence="4" id="KW-0862">Zinc</keyword>
<dbReference type="GO" id="GO:0005634">
    <property type="term" value="C:nucleus"/>
    <property type="evidence" value="ECO:0007669"/>
    <property type="project" value="TreeGrafter"/>
</dbReference>
<organism evidence="10 11">
    <name type="scientific">Panicum virgatum</name>
    <name type="common">Blackwell switchgrass</name>
    <dbReference type="NCBI Taxonomy" id="38727"/>
    <lineage>
        <taxon>Eukaryota</taxon>
        <taxon>Viridiplantae</taxon>
        <taxon>Streptophyta</taxon>
        <taxon>Embryophyta</taxon>
        <taxon>Tracheophyta</taxon>
        <taxon>Spermatophyta</taxon>
        <taxon>Magnoliopsida</taxon>
        <taxon>Liliopsida</taxon>
        <taxon>Poales</taxon>
        <taxon>Poaceae</taxon>
        <taxon>PACMAD clade</taxon>
        <taxon>Panicoideae</taxon>
        <taxon>Panicodae</taxon>
        <taxon>Paniceae</taxon>
        <taxon>Panicinae</taxon>
        <taxon>Panicum</taxon>
        <taxon>Panicum sect. Hiantes</taxon>
    </lineage>
</organism>
<evidence type="ECO:0000256" key="3">
    <source>
        <dbReference type="ARBA" id="ARBA00022771"/>
    </source>
</evidence>
<feature type="region of interest" description="Disordered" evidence="8">
    <location>
        <begin position="462"/>
        <end position="501"/>
    </location>
</feature>
<evidence type="ECO:0000256" key="4">
    <source>
        <dbReference type="ARBA" id="ARBA00022833"/>
    </source>
</evidence>
<dbReference type="GO" id="GO:0008270">
    <property type="term" value="F:zinc ion binding"/>
    <property type="evidence" value="ECO:0007669"/>
    <property type="project" value="UniProtKB-KW"/>
</dbReference>
<evidence type="ECO:0000259" key="9">
    <source>
        <dbReference type="PROSITE" id="PS50157"/>
    </source>
</evidence>
<dbReference type="PANTHER" id="PTHR45988:SF47">
    <property type="entry name" value="OSJNBA0089K21.8-LIKE PROTEIN"/>
    <property type="match status" value="1"/>
</dbReference>
<evidence type="ECO:0000256" key="2">
    <source>
        <dbReference type="ARBA" id="ARBA00022737"/>
    </source>
</evidence>
<feature type="domain" description="C2H2-type" evidence="9">
    <location>
        <begin position="343"/>
        <end position="370"/>
    </location>
</feature>
<evidence type="ECO:0000313" key="11">
    <source>
        <dbReference type="Proteomes" id="UP000823388"/>
    </source>
</evidence>
<keyword evidence="5" id="KW-0805">Transcription regulation</keyword>
<gene>
    <name evidence="10" type="ORF">PVAP13_7KG201555</name>
</gene>
<dbReference type="InterPro" id="IPR044653">
    <property type="entry name" value="AZF1/2/3-like"/>
</dbReference>
<feature type="region of interest" description="Disordered" evidence="8">
    <location>
        <begin position="312"/>
        <end position="348"/>
    </location>
</feature>
<dbReference type="EMBL" id="CM029049">
    <property type="protein sequence ID" value="KAG2572763.1"/>
    <property type="molecule type" value="Genomic_DNA"/>
</dbReference>
<evidence type="ECO:0000256" key="7">
    <source>
        <dbReference type="PROSITE-ProRule" id="PRU00042"/>
    </source>
</evidence>
<accession>A0A8T0QG97</accession>
<dbReference type="InterPro" id="IPR013087">
    <property type="entry name" value="Znf_C2H2_type"/>
</dbReference>
<dbReference type="SUPFAM" id="SSF57667">
    <property type="entry name" value="beta-beta-alpha zinc fingers"/>
    <property type="match status" value="1"/>
</dbReference>
<feature type="region of interest" description="Disordered" evidence="8">
    <location>
        <begin position="95"/>
        <end position="117"/>
    </location>
</feature>
<dbReference type="PROSITE" id="PS00028">
    <property type="entry name" value="ZINC_FINGER_C2H2_1"/>
    <property type="match status" value="3"/>
</dbReference>
<feature type="compositionally biased region" description="Acidic residues" evidence="8">
    <location>
        <begin position="489"/>
        <end position="501"/>
    </location>
</feature>
<dbReference type="InterPro" id="IPR036236">
    <property type="entry name" value="Znf_C2H2_sf"/>
</dbReference>
<feature type="region of interest" description="Disordered" evidence="8">
    <location>
        <begin position="42"/>
        <end position="70"/>
    </location>
</feature>
<name>A0A8T0QG97_PANVG</name>
<keyword evidence="1" id="KW-0479">Metal-binding</keyword>
<evidence type="ECO:0000256" key="8">
    <source>
        <dbReference type="SAM" id="MobiDB-lite"/>
    </source>
</evidence>
<feature type="domain" description="C2H2-type" evidence="9">
    <location>
        <begin position="435"/>
        <end position="457"/>
    </location>
</feature>
<keyword evidence="3 7" id="KW-0863">Zinc-finger</keyword>
<keyword evidence="11" id="KW-1185">Reference proteome</keyword>
<evidence type="ECO:0000256" key="6">
    <source>
        <dbReference type="ARBA" id="ARBA00023163"/>
    </source>
</evidence>
<sequence length="501" mass="51976">MNSRAYQFQLQAAEAAAAVASPVHAADDDAPEPPTTKALLLELQAQGTADAPPAPRQGSGVAPTGVGNAQATKCPECPKWFLSEKAMFGHLRKHPERGYKGATPPGTAVVGDKKPKKQVARKEADVSAMNMTAAAATAGEKNPWGEAAKLSAKWPVTAKRGRAAAAPSGQRALEAGMQASSCCEDEEAAMILLEMASSSRSTTSETQQGSAHQVAHAPDAVSGHQMLDAEQPMLLDHVSGNQAPPEPEQIVQPEVVFELSAESQTPAVKELTNLEITTEAVLIVVPASKSIAPSPGSKKAKKQSRTAVLDLEQTAASPAPPPEGADGKPAARRIPSPASDKKHECPTCGKSFPTYQALGGHMSSHVKGKTGARHDDLAAAQAMHNILAHRNQSAVSVVVAGASIGAAAALDQDLRLQEDVQPPPAPTVAPSAAPHVCTECHMTFPSGQALGGHKRKHWFPEKHQAKAAAPAEPAAPAPAPAAWAFDLNEVPEEGEGESDQP</sequence>
<dbReference type="GO" id="GO:0003700">
    <property type="term" value="F:DNA-binding transcription factor activity"/>
    <property type="evidence" value="ECO:0007669"/>
    <property type="project" value="InterPro"/>
</dbReference>